<dbReference type="STRING" id="454136.NIES2119_07170"/>
<evidence type="ECO:0000313" key="1">
    <source>
        <dbReference type="EMBL" id="OKH38916.1"/>
    </source>
</evidence>
<dbReference type="Proteomes" id="UP000185860">
    <property type="component" value="Unassembled WGS sequence"/>
</dbReference>
<dbReference type="InterPro" id="IPR038765">
    <property type="entry name" value="Papain-like_cys_pep_sf"/>
</dbReference>
<protein>
    <recommendedName>
        <fullName evidence="3">DUF1460 domain-containing protein</fullName>
    </recommendedName>
</protein>
<dbReference type="Gene3D" id="2.30.260.10">
    <property type="entry name" value="putative xylanase like domain"/>
    <property type="match status" value="1"/>
</dbReference>
<dbReference type="RefSeq" id="WP_073592778.1">
    <property type="nucleotide sequence ID" value="NZ_MRCE01000006.1"/>
</dbReference>
<comment type="caution">
    <text evidence="1">The sequence shown here is derived from an EMBL/GenBank/DDBJ whole genome shotgun (WGS) entry which is preliminary data.</text>
</comment>
<reference evidence="1 2" key="1">
    <citation type="submission" date="2016-11" db="EMBL/GenBank/DDBJ databases">
        <title>Draft Genome Sequences of Nine Cyanobacterial Strains from Diverse Habitats.</title>
        <authorList>
            <person name="Zhu T."/>
            <person name="Hou S."/>
            <person name="Lu X."/>
            <person name="Hess W.R."/>
        </authorList>
    </citation>
    <scope>NUCLEOTIDE SEQUENCE [LARGE SCALE GENOMIC DNA]</scope>
    <source>
        <strain evidence="1 2">IAM M-71</strain>
    </source>
</reference>
<accession>A0A1U7INM8</accession>
<organism evidence="1 2">
    <name type="scientific">[Phormidium ambiguum] IAM M-71</name>
    <dbReference type="NCBI Taxonomy" id="454136"/>
    <lineage>
        <taxon>Bacteria</taxon>
        <taxon>Bacillati</taxon>
        <taxon>Cyanobacteriota</taxon>
        <taxon>Cyanophyceae</taxon>
        <taxon>Oscillatoriophycideae</taxon>
        <taxon>Aerosakkonematales</taxon>
        <taxon>Aerosakkonemataceae</taxon>
        <taxon>Floridanema</taxon>
    </lineage>
</organism>
<dbReference type="OrthoDB" id="557162at2"/>
<dbReference type="EMBL" id="MRCE01000006">
    <property type="protein sequence ID" value="OKH38916.1"/>
    <property type="molecule type" value="Genomic_DNA"/>
</dbReference>
<dbReference type="SUPFAM" id="SSF54001">
    <property type="entry name" value="Cysteine proteinases"/>
    <property type="match status" value="1"/>
</dbReference>
<dbReference type="AlphaFoldDB" id="A0A1U7INM8"/>
<gene>
    <name evidence="1" type="ORF">NIES2119_07170</name>
</gene>
<proteinExistence type="predicted"/>
<dbReference type="Pfam" id="PF07313">
    <property type="entry name" value="AmiA-like"/>
    <property type="match status" value="1"/>
</dbReference>
<name>A0A1U7INM8_9CYAN</name>
<sequence>MKKLLGLAILGAILASGSVALALWRWINQPLQAVYLPAVSVSNYNLEKPIVFFNTENIQLGETLLNFHINQYLTANLLFALTDNLSINFPDVEVSQIGKITKFTQVVEYAKNQKLSDRSLSEIIQAIAEQFLGTKYQANLLDRSNEEKLVVSFEQLDCVLFVETVLAIARGIAVEDYSYQTFVKNLQNQRYRNGELQGYCSRLHYFSDWISDNQNRGNVENISLNLGGISQSKNLNFMSKNRNRYPPMIDNDANYQCMIKVESNLAGITINYIPTHRISRIYSQLQPGDIIGVATNISGLDFTHTGLVYRHQSGRIGFIHASPAGTVTTARDLQRYVRNVKNSIGIVVVRAIDPRRLQP</sequence>
<dbReference type="InterPro" id="IPR010846">
    <property type="entry name" value="AmiA-like"/>
</dbReference>
<dbReference type="Gene3D" id="1.10.3670.10">
    <property type="entry name" value="Putative xylanase like domain"/>
    <property type="match status" value="1"/>
</dbReference>
<evidence type="ECO:0008006" key="3">
    <source>
        <dbReference type="Google" id="ProtNLM"/>
    </source>
</evidence>
<evidence type="ECO:0000313" key="2">
    <source>
        <dbReference type="Proteomes" id="UP000185860"/>
    </source>
</evidence>